<feature type="transmembrane region" description="Helical" evidence="6">
    <location>
        <begin position="239"/>
        <end position="260"/>
    </location>
</feature>
<feature type="transmembrane region" description="Helical" evidence="6">
    <location>
        <begin position="190"/>
        <end position="213"/>
    </location>
</feature>
<proteinExistence type="predicted"/>
<feature type="transmembrane region" description="Helical" evidence="6">
    <location>
        <begin position="51"/>
        <end position="71"/>
    </location>
</feature>
<keyword evidence="2 6" id="KW-0812">Transmembrane</keyword>
<protein>
    <submittedName>
        <fullName evidence="7">Uncharacterized protein</fullName>
    </submittedName>
</protein>
<accession>A0AAD4EUB2</accession>
<dbReference type="InterPro" id="IPR007568">
    <property type="entry name" value="RTA1"/>
</dbReference>
<feature type="transmembrane region" description="Helical" evidence="6">
    <location>
        <begin position="111"/>
        <end position="131"/>
    </location>
</feature>
<keyword evidence="8" id="KW-1185">Reference proteome</keyword>
<name>A0AAD4EUB2_9PEZI</name>
<evidence type="ECO:0000313" key="8">
    <source>
        <dbReference type="Proteomes" id="UP001197093"/>
    </source>
</evidence>
<keyword evidence="4 6" id="KW-0472">Membrane</keyword>
<evidence type="ECO:0000256" key="1">
    <source>
        <dbReference type="ARBA" id="ARBA00004141"/>
    </source>
</evidence>
<feature type="region of interest" description="Disordered" evidence="5">
    <location>
        <begin position="311"/>
        <end position="366"/>
    </location>
</feature>
<dbReference type="AlphaFoldDB" id="A0AAD4EUB2"/>
<dbReference type="Proteomes" id="UP001197093">
    <property type="component" value="Unassembled WGS sequence"/>
</dbReference>
<keyword evidence="3 6" id="KW-1133">Transmembrane helix</keyword>
<evidence type="ECO:0000256" key="5">
    <source>
        <dbReference type="SAM" id="MobiDB-lite"/>
    </source>
</evidence>
<dbReference type="EMBL" id="JAHCVI010000003">
    <property type="protein sequence ID" value="KAG7287315.1"/>
    <property type="molecule type" value="Genomic_DNA"/>
</dbReference>
<organism evidence="7 8">
    <name type="scientific">Staphylotrichum longicolle</name>
    <dbReference type="NCBI Taxonomy" id="669026"/>
    <lineage>
        <taxon>Eukaryota</taxon>
        <taxon>Fungi</taxon>
        <taxon>Dikarya</taxon>
        <taxon>Ascomycota</taxon>
        <taxon>Pezizomycotina</taxon>
        <taxon>Sordariomycetes</taxon>
        <taxon>Sordariomycetidae</taxon>
        <taxon>Sordariales</taxon>
        <taxon>Chaetomiaceae</taxon>
        <taxon>Staphylotrichum</taxon>
    </lineage>
</organism>
<evidence type="ECO:0000256" key="2">
    <source>
        <dbReference type="ARBA" id="ARBA00022692"/>
    </source>
</evidence>
<comment type="subcellular location">
    <subcellularLocation>
        <location evidence="1">Membrane</location>
        <topology evidence="1">Multi-pass membrane protein</topology>
    </subcellularLocation>
</comment>
<dbReference type="Pfam" id="PF04479">
    <property type="entry name" value="RTA1"/>
    <property type="match status" value="1"/>
</dbReference>
<evidence type="ECO:0000256" key="3">
    <source>
        <dbReference type="ARBA" id="ARBA00022989"/>
    </source>
</evidence>
<evidence type="ECO:0000313" key="7">
    <source>
        <dbReference type="EMBL" id="KAG7287315.1"/>
    </source>
</evidence>
<evidence type="ECO:0000256" key="6">
    <source>
        <dbReference type="SAM" id="Phobius"/>
    </source>
</evidence>
<feature type="transmembrane region" description="Helical" evidence="6">
    <location>
        <begin position="280"/>
        <end position="301"/>
    </location>
</feature>
<sequence length="366" mass="39906">MDKIDPAMIPPGMDQDDIENAIANYYYSCTQVTATCPVKATTLGYYPNRGINIFFAIGFAAAAVVTLLLGLRKKTWSYTSFIAAGSALELAGYAARIPLTDNPWNKHAFETQIVAIILAPTLVCISIYLTLKHVCLSLNPALSRVRPRLYPFIFVPLDVSCLLVQAIGGALAASAAKKDLKMVQHGNRCIIAGIVLQVVVLLFFGASAGDYWLRVKKWIKSDEADPEALALWRDKKFRMFVYAVTGAYSGILIRCIYRIAEMAGGWGNHIMQDEPSFIVLEGFMVLIPCILLACFSPGYLFPQMAARMSAPKSARESDAEKQVQPEGHESHQQTASGDESGPSDAQTHVEPAPTPVLVESKGKEGV</sequence>
<comment type="caution">
    <text evidence="7">The sequence shown here is derived from an EMBL/GenBank/DDBJ whole genome shotgun (WGS) entry which is preliminary data.</text>
</comment>
<evidence type="ECO:0000256" key="4">
    <source>
        <dbReference type="ARBA" id="ARBA00023136"/>
    </source>
</evidence>
<feature type="transmembrane region" description="Helical" evidence="6">
    <location>
        <begin position="152"/>
        <end position="175"/>
    </location>
</feature>
<feature type="compositionally biased region" description="Basic and acidic residues" evidence="5">
    <location>
        <begin position="313"/>
        <end position="331"/>
    </location>
</feature>
<dbReference type="GO" id="GO:0000324">
    <property type="term" value="C:fungal-type vacuole"/>
    <property type="evidence" value="ECO:0007669"/>
    <property type="project" value="TreeGrafter"/>
</dbReference>
<dbReference type="PANTHER" id="PTHR31465:SF8">
    <property type="entry name" value="DOMAIN PROTEIN, PUTATIVE (AFU_ORTHOLOGUE AFUA_6G14140)-RELATED"/>
    <property type="match status" value="1"/>
</dbReference>
<dbReference type="GO" id="GO:0005886">
    <property type="term" value="C:plasma membrane"/>
    <property type="evidence" value="ECO:0007669"/>
    <property type="project" value="TreeGrafter"/>
</dbReference>
<feature type="transmembrane region" description="Helical" evidence="6">
    <location>
        <begin position="78"/>
        <end position="99"/>
    </location>
</feature>
<reference evidence="7" key="1">
    <citation type="submission" date="2023-02" db="EMBL/GenBank/DDBJ databases">
        <authorList>
            <person name="Palmer J.M."/>
        </authorList>
    </citation>
    <scope>NUCLEOTIDE SEQUENCE</scope>
    <source>
        <strain evidence="7">FW57</strain>
    </source>
</reference>
<dbReference type="PANTHER" id="PTHR31465">
    <property type="entry name" value="PROTEIN RTA1-RELATED"/>
    <property type="match status" value="1"/>
</dbReference>
<gene>
    <name evidence="7" type="ORF">NEMBOFW57_006824</name>
</gene>